<dbReference type="EMBL" id="KN848108">
    <property type="protein sequence ID" value="KIX92225.1"/>
    <property type="molecule type" value="Genomic_DNA"/>
</dbReference>
<gene>
    <name evidence="2" type="ORF">Z520_12106</name>
</gene>
<accession>A0A0D2GRT0</accession>
<keyword evidence="3" id="KW-1185">Reference proteome</keyword>
<proteinExistence type="predicted"/>
<dbReference type="AlphaFoldDB" id="A0A0D2GRT0"/>
<dbReference type="Proteomes" id="UP000053411">
    <property type="component" value="Unassembled WGS sequence"/>
</dbReference>
<sequence>MNKGAMDPDIGYPKNQMKTDEGTPDTRTVPSHSNNASRRRSSRLIRPDRGMRYSQPVGPYPKPSFIAAVRQKGSGTLKQALELPPIQTLNLLTDKELKKGFDVQQTAPKIDHQTQASGKNECRRPFGRADASNTVSQDIARMV</sequence>
<evidence type="ECO:0000313" key="2">
    <source>
        <dbReference type="EMBL" id="KIX92225.1"/>
    </source>
</evidence>
<protein>
    <submittedName>
        <fullName evidence="2">Uncharacterized protein</fullName>
    </submittedName>
</protein>
<evidence type="ECO:0000256" key="1">
    <source>
        <dbReference type="SAM" id="MobiDB-lite"/>
    </source>
</evidence>
<feature type="compositionally biased region" description="Polar residues" evidence="1">
    <location>
        <begin position="105"/>
        <end position="118"/>
    </location>
</feature>
<feature type="region of interest" description="Disordered" evidence="1">
    <location>
        <begin position="1"/>
        <end position="62"/>
    </location>
</feature>
<dbReference type="GeneID" id="27717852"/>
<reference evidence="2 3" key="1">
    <citation type="submission" date="2015-01" db="EMBL/GenBank/DDBJ databases">
        <title>The Genome Sequence of Fonsecaea multimorphosa CBS 102226.</title>
        <authorList>
            <consortium name="The Broad Institute Genomics Platform"/>
            <person name="Cuomo C."/>
            <person name="de Hoog S."/>
            <person name="Gorbushina A."/>
            <person name="Stielow B."/>
            <person name="Teixiera M."/>
            <person name="Abouelleil A."/>
            <person name="Chapman S.B."/>
            <person name="Priest M."/>
            <person name="Young S.K."/>
            <person name="Wortman J."/>
            <person name="Nusbaum C."/>
            <person name="Birren B."/>
        </authorList>
    </citation>
    <scope>NUCLEOTIDE SEQUENCE [LARGE SCALE GENOMIC DNA]</scope>
    <source>
        <strain evidence="2 3">CBS 102226</strain>
    </source>
</reference>
<dbReference type="OrthoDB" id="4161446at2759"/>
<organism evidence="2 3">
    <name type="scientific">Fonsecaea multimorphosa CBS 102226</name>
    <dbReference type="NCBI Taxonomy" id="1442371"/>
    <lineage>
        <taxon>Eukaryota</taxon>
        <taxon>Fungi</taxon>
        <taxon>Dikarya</taxon>
        <taxon>Ascomycota</taxon>
        <taxon>Pezizomycotina</taxon>
        <taxon>Eurotiomycetes</taxon>
        <taxon>Chaetothyriomycetidae</taxon>
        <taxon>Chaetothyriales</taxon>
        <taxon>Herpotrichiellaceae</taxon>
        <taxon>Fonsecaea</taxon>
    </lineage>
</organism>
<name>A0A0D2GRT0_9EURO</name>
<dbReference type="RefSeq" id="XP_016626348.1">
    <property type="nucleotide sequence ID" value="XM_016782593.1"/>
</dbReference>
<dbReference type="VEuPathDB" id="FungiDB:Z520_12106"/>
<evidence type="ECO:0000313" key="3">
    <source>
        <dbReference type="Proteomes" id="UP000053411"/>
    </source>
</evidence>
<feature type="region of interest" description="Disordered" evidence="1">
    <location>
        <begin position="105"/>
        <end position="143"/>
    </location>
</feature>